<feature type="domain" description="SGNH hydrolase-type esterase" evidence="4">
    <location>
        <begin position="39"/>
        <end position="263"/>
    </location>
</feature>
<dbReference type="InterPro" id="IPR013830">
    <property type="entry name" value="SGNH_hydro"/>
</dbReference>
<reference evidence="5 6" key="1">
    <citation type="journal article" date="2003" name="Int. J. Syst. Evol. Microbiol.">
        <title>Kocuria polaris sp. nov., an orange-pigmented psychrophilic bacterium isolated from an Antarctic cyanobacterial mat sample.</title>
        <authorList>
            <person name="Reddy G.S."/>
            <person name="Prakash J.S."/>
            <person name="Prabahar V."/>
            <person name="Matsumoto G.I."/>
            <person name="Stackebrandt E."/>
            <person name="Shivaji S."/>
        </authorList>
    </citation>
    <scope>NUCLEOTIDE SEQUENCE [LARGE SCALE GENOMIC DNA]</scope>
    <source>
        <strain evidence="5 6">CMS 76or</strain>
    </source>
</reference>
<dbReference type="PANTHER" id="PTHR37981">
    <property type="entry name" value="LIPASE 2"/>
    <property type="match status" value="1"/>
</dbReference>
<dbReference type="RefSeq" id="WP_035930489.1">
    <property type="nucleotide sequence ID" value="NZ_JSUH01000026.1"/>
</dbReference>
<organism evidence="5 6">
    <name type="scientific">Kocuria rosea subsp. polaris</name>
    <dbReference type="NCBI Taxonomy" id="136273"/>
    <lineage>
        <taxon>Bacteria</taxon>
        <taxon>Bacillati</taxon>
        <taxon>Actinomycetota</taxon>
        <taxon>Actinomycetes</taxon>
        <taxon>Micrococcales</taxon>
        <taxon>Micrococcaceae</taxon>
        <taxon>Kocuria</taxon>
    </lineage>
</organism>
<keyword evidence="6" id="KW-1185">Reference proteome</keyword>
<dbReference type="InterPro" id="IPR006311">
    <property type="entry name" value="TAT_signal"/>
</dbReference>
<dbReference type="Gene3D" id="3.40.50.1110">
    <property type="entry name" value="SGNH hydrolase"/>
    <property type="match status" value="1"/>
</dbReference>
<dbReference type="AlphaFoldDB" id="A0A0A6VP97"/>
<accession>A0A0A6VP97</accession>
<feature type="disulfide bond" evidence="2">
    <location>
        <begin position="132"/>
        <end position="145"/>
    </location>
</feature>
<feature type="active site" evidence="1">
    <location>
        <position position="257"/>
    </location>
</feature>
<dbReference type="GO" id="GO:0006629">
    <property type="term" value="P:lipid metabolic process"/>
    <property type="evidence" value="ECO:0007669"/>
    <property type="project" value="TreeGrafter"/>
</dbReference>
<evidence type="ECO:0000256" key="2">
    <source>
        <dbReference type="PIRSR" id="PIRSR637460-2"/>
    </source>
</evidence>
<feature type="disulfide bond" evidence="2">
    <location>
        <begin position="61"/>
        <end position="87"/>
    </location>
</feature>
<evidence type="ECO:0000313" key="6">
    <source>
        <dbReference type="Proteomes" id="UP000030466"/>
    </source>
</evidence>
<dbReference type="GO" id="GO:0016788">
    <property type="term" value="F:hydrolase activity, acting on ester bonds"/>
    <property type="evidence" value="ECO:0007669"/>
    <property type="project" value="InterPro"/>
</dbReference>
<proteinExistence type="predicted"/>
<feature type="signal peptide" evidence="3">
    <location>
        <begin position="1"/>
        <end position="29"/>
    </location>
</feature>
<name>A0A0A6VP97_KOCRO</name>
<evidence type="ECO:0000256" key="3">
    <source>
        <dbReference type="SAM" id="SignalP"/>
    </source>
</evidence>
<dbReference type="Pfam" id="PF13472">
    <property type="entry name" value="Lipase_GDSL_2"/>
    <property type="match status" value="1"/>
</dbReference>
<dbReference type="OrthoDB" id="5503950at2"/>
<dbReference type="EMBL" id="JSUH01000026">
    <property type="protein sequence ID" value="KHD96233.1"/>
    <property type="molecule type" value="Genomic_DNA"/>
</dbReference>
<evidence type="ECO:0000259" key="4">
    <source>
        <dbReference type="Pfam" id="PF13472"/>
    </source>
</evidence>
<comment type="caution">
    <text evidence="5">The sequence shown here is derived from an EMBL/GenBank/DDBJ whole genome shotgun (WGS) entry which is preliminary data.</text>
</comment>
<protein>
    <recommendedName>
        <fullName evidence="4">SGNH hydrolase-type esterase domain-containing protein</fullName>
    </recommendedName>
</protein>
<keyword evidence="3" id="KW-0732">Signal</keyword>
<dbReference type="InterPro" id="IPR036514">
    <property type="entry name" value="SGNH_hydro_sf"/>
</dbReference>
<evidence type="ECO:0000313" key="5">
    <source>
        <dbReference type="EMBL" id="KHD96233.1"/>
    </source>
</evidence>
<sequence>MSSVTARRTVTALAAALALSGAAASPAAAAPRTVEVVNLGDSYSAAFGTGGLQAVEGVPGCVQGTGRDHVDKLDAHPRIEVTLDAACAGYETHHVRKLVATEPVADALDSADLVTLTLGGNDIGWGGFIEACSAPAEAVYGPAPCDAKLAEAPALIASAAASAGKTVAAVDAASDARIVVLGYPHLFDDRVDSPLISAERAAQLNDWTDELNAALAAGVEEEGAVFVDVTDRFRGHGVGSADPWILFGPDAGDHNLHPTERGYLSGYFPGLLGQAARAR</sequence>
<dbReference type="SUPFAM" id="SSF52266">
    <property type="entry name" value="SGNH hydrolase"/>
    <property type="match status" value="1"/>
</dbReference>
<dbReference type="InterPro" id="IPR037460">
    <property type="entry name" value="SEST-like"/>
</dbReference>
<evidence type="ECO:0000256" key="1">
    <source>
        <dbReference type="PIRSR" id="PIRSR637460-1"/>
    </source>
</evidence>
<dbReference type="PROSITE" id="PS51318">
    <property type="entry name" value="TAT"/>
    <property type="match status" value="1"/>
</dbReference>
<gene>
    <name evidence="5" type="ORF">GY22_16750</name>
</gene>
<dbReference type="PANTHER" id="PTHR37981:SF1">
    <property type="entry name" value="SGNH HYDROLASE-TYPE ESTERASE DOMAIN-CONTAINING PROTEIN"/>
    <property type="match status" value="1"/>
</dbReference>
<keyword evidence="2" id="KW-1015">Disulfide bond</keyword>
<feature type="chain" id="PRO_5002023165" description="SGNH hydrolase-type esterase domain-containing protein" evidence="3">
    <location>
        <begin position="30"/>
        <end position="279"/>
    </location>
</feature>
<feature type="active site" description="Nucleophile" evidence="1">
    <location>
        <position position="42"/>
    </location>
</feature>
<dbReference type="Proteomes" id="UP000030466">
    <property type="component" value="Unassembled WGS sequence"/>
</dbReference>